<sequence length="73" mass="8035">MTFDTEPPRLTPDGRPQEPRRTGDETDRSDEDLVEDPEIAGDNGGGGYANTDEGRPDDDGLVREGEQRDHPLV</sequence>
<gene>
    <name evidence="2" type="ORF">KEU06_06115</name>
</gene>
<comment type="caution">
    <text evidence="2">The sequence shown here is derived from an EMBL/GenBank/DDBJ whole genome shotgun (WGS) entry which is preliminary data.</text>
</comment>
<reference evidence="2" key="1">
    <citation type="submission" date="2021-04" db="EMBL/GenBank/DDBJ databases">
        <title>Pseudaminobacter soli sp. nov., isolated from paddy soil contaminated by heavy metals.</title>
        <authorList>
            <person name="Zhang K."/>
        </authorList>
    </citation>
    <scope>NUCLEOTIDE SEQUENCE</scope>
    <source>
        <strain evidence="2">19-2017</strain>
    </source>
</reference>
<keyword evidence="3" id="KW-1185">Reference proteome</keyword>
<proteinExistence type="predicted"/>
<organism evidence="2 3">
    <name type="scientific">Pseudaminobacter soli</name>
    <name type="common">ex Zhang et al. 2022</name>
    <dbReference type="NCBI Taxonomy" id="2831468"/>
    <lineage>
        <taxon>Bacteria</taxon>
        <taxon>Pseudomonadati</taxon>
        <taxon>Pseudomonadota</taxon>
        <taxon>Alphaproteobacteria</taxon>
        <taxon>Hyphomicrobiales</taxon>
        <taxon>Phyllobacteriaceae</taxon>
        <taxon>Pseudaminobacter</taxon>
    </lineage>
</organism>
<dbReference type="AlphaFoldDB" id="A0A942I2D1"/>
<evidence type="ECO:0000256" key="1">
    <source>
        <dbReference type="SAM" id="MobiDB-lite"/>
    </source>
</evidence>
<accession>A0A942I2D1</accession>
<feature type="region of interest" description="Disordered" evidence="1">
    <location>
        <begin position="1"/>
        <end position="73"/>
    </location>
</feature>
<dbReference type="EMBL" id="JAGWCR010000003">
    <property type="protein sequence ID" value="MBS3648199.1"/>
    <property type="molecule type" value="Genomic_DNA"/>
</dbReference>
<dbReference type="RefSeq" id="WP_188253769.1">
    <property type="nucleotide sequence ID" value="NZ_JABVCF010000003.1"/>
</dbReference>
<protein>
    <submittedName>
        <fullName evidence="2">Uncharacterized protein</fullName>
    </submittedName>
</protein>
<feature type="compositionally biased region" description="Acidic residues" evidence="1">
    <location>
        <begin position="27"/>
        <end position="39"/>
    </location>
</feature>
<dbReference type="Proteomes" id="UP000680348">
    <property type="component" value="Unassembled WGS sequence"/>
</dbReference>
<evidence type="ECO:0000313" key="2">
    <source>
        <dbReference type="EMBL" id="MBS3648199.1"/>
    </source>
</evidence>
<feature type="compositionally biased region" description="Basic and acidic residues" evidence="1">
    <location>
        <begin position="52"/>
        <end position="73"/>
    </location>
</feature>
<feature type="compositionally biased region" description="Basic and acidic residues" evidence="1">
    <location>
        <begin position="15"/>
        <end position="26"/>
    </location>
</feature>
<evidence type="ECO:0000313" key="3">
    <source>
        <dbReference type="Proteomes" id="UP000680348"/>
    </source>
</evidence>
<name>A0A942I2D1_9HYPH</name>